<dbReference type="GO" id="GO:0004930">
    <property type="term" value="F:G protein-coupled receptor activity"/>
    <property type="evidence" value="ECO:0007669"/>
    <property type="project" value="UniProtKB-KW"/>
</dbReference>
<feature type="transmembrane region" description="Helical" evidence="12">
    <location>
        <begin position="94"/>
        <end position="112"/>
    </location>
</feature>
<feature type="transmembrane region" description="Helical" evidence="12">
    <location>
        <begin position="151"/>
        <end position="172"/>
    </location>
</feature>
<dbReference type="PANTHER" id="PTHR11394">
    <property type="entry name" value="TASTE RECEPTOR TYPE 2"/>
    <property type="match status" value="1"/>
</dbReference>
<evidence type="ECO:0000256" key="1">
    <source>
        <dbReference type="ARBA" id="ARBA00004141"/>
    </source>
</evidence>
<dbReference type="AlphaFoldDB" id="A0A7J7E9L4"/>
<feature type="transmembrane region" description="Helical" evidence="12">
    <location>
        <begin position="343"/>
        <end position="361"/>
    </location>
</feature>
<gene>
    <name evidence="13" type="ORF">HPG69_004166</name>
</gene>
<keyword evidence="3" id="KW-0919">Taste</keyword>
<comment type="caution">
    <text evidence="13">The sequence shown here is derived from an EMBL/GenBank/DDBJ whole genome shotgun (WGS) entry which is preliminary data.</text>
</comment>
<evidence type="ECO:0000313" key="13">
    <source>
        <dbReference type="EMBL" id="KAF5912495.1"/>
    </source>
</evidence>
<evidence type="ECO:0000256" key="11">
    <source>
        <dbReference type="RuleBase" id="RU004423"/>
    </source>
</evidence>
<evidence type="ECO:0000256" key="7">
    <source>
        <dbReference type="ARBA" id="ARBA00023040"/>
    </source>
</evidence>
<evidence type="ECO:0008006" key="15">
    <source>
        <dbReference type="Google" id="ProtNLM"/>
    </source>
</evidence>
<keyword evidence="8 12" id="KW-0472">Membrane</keyword>
<keyword evidence="7" id="KW-0297">G-protein coupled receptor</keyword>
<feature type="transmembrane region" description="Helical" evidence="12">
    <location>
        <begin position="571"/>
        <end position="601"/>
    </location>
</feature>
<dbReference type="EMBL" id="JACDTQ010003814">
    <property type="protein sequence ID" value="KAF5912495.1"/>
    <property type="molecule type" value="Genomic_DNA"/>
</dbReference>
<comment type="similarity">
    <text evidence="2 11">Belongs to the G-protein coupled receptor T2R family.</text>
</comment>
<dbReference type="Pfam" id="PF05296">
    <property type="entry name" value="TAS2R"/>
    <property type="match status" value="3"/>
</dbReference>
<dbReference type="Gene3D" id="1.20.1070.10">
    <property type="entry name" value="Rhodopsin 7-helix transmembrane proteins"/>
    <property type="match status" value="1"/>
</dbReference>
<feature type="transmembrane region" description="Helical" evidence="12">
    <location>
        <begin position="395"/>
        <end position="420"/>
    </location>
</feature>
<feature type="transmembrane region" description="Helical" evidence="12">
    <location>
        <begin position="527"/>
        <end position="551"/>
    </location>
</feature>
<keyword evidence="5 12" id="KW-0812">Transmembrane</keyword>
<sequence length="650" mass="75110">MKFSITGSQDPSSEALGKAVRMVISFFFLFLIYIALILIIVYSHFLSPNKLIWIFVSDHFTTWLATSLSIFYLLNITNFSSLIFLYLKWRVKRVLLITLLGSLVFLVSYLAVLCIDENMQTNEYEGNITRKTKLKDIVHLSNMTLFTITNFTSFTMSLTSFLLLIISLWKHLKKMQLNGQGSQDPSTKVHIRAVQTVVSSLLLHASLFPALVISIWNPSRLQNKLVIMLCQALGMLNVSWNEGLLSSHDNRRTHLRNAGNGFIGLLGYGQSHSTGNTVGSFIMGLSPHLYATRKRAKAVTILWALTDWLTTWFAACLSILFFLKIANFFHFFFIWLKWTVKRVILVLFLESFFSLSVNLLMQDALRELWMNTHRLHERHMTWHLDVDKISYFKSLLLSLTYVTPFLLSITSLILLFLSFMRYTKNLQLNLMGTGDSSTETHKRAMKMVTTFFLLFIIDFISTLIARWIFLKRVKSVLLVMLLGSSVFSVSYLAELFVDDNMQTTEYEENITQKTKLRDMLHLSNMTLFMVVNFIPFTMSLTSFLLLIISLWKHLKKMQLNGKGSQDSSTKVHVRAVLSVVSFLLLYAYHFLTIVIFIWASVRPRNELVLMLCEALAMLYPLSHSFILIWGNKKLRQAFKNIRKIIRLTDH</sequence>
<organism evidence="13 14">
    <name type="scientific">Diceros bicornis minor</name>
    <name type="common">South-central black rhinoceros</name>
    <dbReference type="NCBI Taxonomy" id="77932"/>
    <lineage>
        <taxon>Eukaryota</taxon>
        <taxon>Metazoa</taxon>
        <taxon>Chordata</taxon>
        <taxon>Craniata</taxon>
        <taxon>Vertebrata</taxon>
        <taxon>Euteleostomi</taxon>
        <taxon>Mammalia</taxon>
        <taxon>Eutheria</taxon>
        <taxon>Laurasiatheria</taxon>
        <taxon>Perissodactyla</taxon>
        <taxon>Rhinocerotidae</taxon>
        <taxon>Diceros</taxon>
    </lineage>
</organism>
<evidence type="ECO:0000313" key="14">
    <source>
        <dbReference type="Proteomes" id="UP000551758"/>
    </source>
</evidence>
<reference evidence="13 14" key="1">
    <citation type="journal article" date="2020" name="Mol. Biol. Evol.">
        <title>Interspecific Gene Flow and the Evolution of Specialization in Black and White Rhinoceros.</title>
        <authorList>
            <person name="Moodley Y."/>
            <person name="Westbury M.V."/>
            <person name="Russo I.M."/>
            <person name="Gopalakrishnan S."/>
            <person name="Rakotoarivelo A."/>
            <person name="Olsen R.A."/>
            <person name="Prost S."/>
            <person name="Tunstall T."/>
            <person name="Ryder O.A."/>
            <person name="Dalen L."/>
            <person name="Bruford M.W."/>
        </authorList>
    </citation>
    <scope>NUCLEOTIDE SEQUENCE [LARGE SCALE GENOMIC DNA]</scope>
    <source>
        <strain evidence="13">SBR-YM</strain>
        <tissue evidence="13">Skin</tissue>
    </source>
</reference>
<dbReference type="InterPro" id="IPR007960">
    <property type="entry name" value="TAS2R"/>
</dbReference>
<evidence type="ECO:0000256" key="4">
    <source>
        <dbReference type="ARBA" id="ARBA00022606"/>
    </source>
</evidence>
<keyword evidence="14" id="KW-1185">Reference proteome</keyword>
<name>A0A7J7E9L4_DICBM</name>
<evidence type="ECO:0000256" key="2">
    <source>
        <dbReference type="ARBA" id="ARBA00007376"/>
    </source>
</evidence>
<proteinExistence type="inferred from homology"/>
<feature type="transmembrane region" description="Helical" evidence="12">
    <location>
        <begin position="63"/>
        <end position="87"/>
    </location>
</feature>
<dbReference type="Proteomes" id="UP000551758">
    <property type="component" value="Unassembled WGS sequence"/>
</dbReference>
<feature type="transmembrane region" description="Helical" evidence="12">
    <location>
        <begin position="447"/>
        <end position="469"/>
    </location>
</feature>
<keyword evidence="6 12" id="KW-1133">Transmembrane helix</keyword>
<evidence type="ECO:0000256" key="5">
    <source>
        <dbReference type="ARBA" id="ARBA00022692"/>
    </source>
</evidence>
<keyword evidence="10" id="KW-0807">Transducer</keyword>
<accession>A0A7J7E9L4</accession>
<evidence type="ECO:0000256" key="9">
    <source>
        <dbReference type="ARBA" id="ARBA00023170"/>
    </source>
</evidence>
<evidence type="ECO:0000256" key="6">
    <source>
        <dbReference type="ARBA" id="ARBA00022989"/>
    </source>
</evidence>
<evidence type="ECO:0000256" key="8">
    <source>
        <dbReference type="ARBA" id="ARBA00023136"/>
    </source>
</evidence>
<feature type="transmembrane region" description="Helical" evidence="12">
    <location>
        <begin position="476"/>
        <end position="493"/>
    </location>
</feature>
<keyword evidence="9" id="KW-0675">Receptor</keyword>
<comment type="subcellular location">
    <subcellularLocation>
        <location evidence="1">Membrane</location>
        <topology evidence="1">Multi-pass membrane protein</topology>
    </subcellularLocation>
</comment>
<feature type="transmembrane region" description="Helical" evidence="12">
    <location>
        <begin position="301"/>
        <end position="323"/>
    </location>
</feature>
<dbReference type="PANTHER" id="PTHR11394:SF27">
    <property type="entry name" value="TASTE RECEPTOR TYPE 2 MEMBER 20"/>
    <property type="match status" value="1"/>
</dbReference>
<evidence type="ECO:0000256" key="12">
    <source>
        <dbReference type="SAM" id="Phobius"/>
    </source>
</evidence>
<feature type="transmembrane region" description="Helical" evidence="12">
    <location>
        <begin position="607"/>
        <end position="629"/>
    </location>
</feature>
<dbReference type="SUPFAM" id="SSF81321">
    <property type="entry name" value="Family A G protein-coupled receptor-like"/>
    <property type="match status" value="2"/>
</dbReference>
<feature type="transmembrane region" description="Helical" evidence="12">
    <location>
        <begin position="20"/>
        <end position="43"/>
    </location>
</feature>
<dbReference type="GO" id="GO:0033038">
    <property type="term" value="F:bitter taste receptor activity"/>
    <property type="evidence" value="ECO:0007669"/>
    <property type="project" value="InterPro"/>
</dbReference>
<dbReference type="GO" id="GO:0016020">
    <property type="term" value="C:membrane"/>
    <property type="evidence" value="ECO:0007669"/>
    <property type="project" value="UniProtKB-SubCell"/>
</dbReference>
<evidence type="ECO:0000256" key="3">
    <source>
        <dbReference type="ARBA" id="ARBA00022480"/>
    </source>
</evidence>
<protein>
    <recommendedName>
        <fullName evidence="15">Taste receptor type 2</fullName>
    </recommendedName>
</protein>
<evidence type="ECO:0000256" key="10">
    <source>
        <dbReference type="ARBA" id="ARBA00023224"/>
    </source>
</evidence>
<keyword evidence="4" id="KW-0716">Sensory transduction</keyword>